<evidence type="ECO:0000313" key="10">
    <source>
        <dbReference type="Proteomes" id="UP001221142"/>
    </source>
</evidence>
<proteinExistence type="predicted"/>
<keyword evidence="3" id="KW-0677">Repeat</keyword>
<dbReference type="GO" id="GO:0000785">
    <property type="term" value="C:chromatin"/>
    <property type="evidence" value="ECO:0007669"/>
    <property type="project" value="TreeGrafter"/>
</dbReference>
<keyword evidence="6" id="KW-0539">Nucleus</keyword>
<dbReference type="GO" id="GO:0008270">
    <property type="term" value="F:zinc ion binding"/>
    <property type="evidence" value="ECO:0007669"/>
    <property type="project" value="UniProtKB-KW"/>
</dbReference>
<dbReference type="EMBL" id="JARKIF010000003">
    <property type="protein sequence ID" value="KAJ7643519.1"/>
    <property type="molecule type" value="Genomic_DNA"/>
</dbReference>
<comment type="caution">
    <text evidence="9">The sequence shown here is derived from an EMBL/GenBank/DDBJ whole genome shotgun (WGS) entry which is preliminary data.</text>
</comment>
<feature type="domain" description="C2H2-type" evidence="8">
    <location>
        <begin position="42"/>
        <end position="72"/>
    </location>
</feature>
<dbReference type="InterPro" id="IPR013087">
    <property type="entry name" value="Znf_C2H2_type"/>
</dbReference>
<evidence type="ECO:0000256" key="3">
    <source>
        <dbReference type="ARBA" id="ARBA00022737"/>
    </source>
</evidence>
<dbReference type="InterPro" id="IPR051059">
    <property type="entry name" value="VerF-like"/>
</dbReference>
<keyword evidence="5" id="KW-0862">Zinc</keyword>
<comment type="subcellular location">
    <subcellularLocation>
        <location evidence="1">Nucleus</location>
    </subcellularLocation>
</comment>
<evidence type="ECO:0000259" key="8">
    <source>
        <dbReference type="PROSITE" id="PS50157"/>
    </source>
</evidence>
<keyword evidence="10" id="KW-1185">Reference proteome</keyword>
<reference evidence="9" key="1">
    <citation type="submission" date="2023-03" db="EMBL/GenBank/DDBJ databases">
        <title>Massive genome expansion in bonnet fungi (Mycena s.s.) driven by repeated elements and novel gene families across ecological guilds.</title>
        <authorList>
            <consortium name="Lawrence Berkeley National Laboratory"/>
            <person name="Harder C.B."/>
            <person name="Miyauchi S."/>
            <person name="Viragh M."/>
            <person name="Kuo A."/>
            <person name="Thoen E."/>
            <person name="Andreopoulos B."/>
            <person name="Lu D."/>
            <person name="Skrede I."/>
            <person name="Drula E."/>
            <person name="Henrissat B."/>
            <person name="Morin E."/>
            <person name="Kohler A."/>
            <person name="Barry K."/>
            <person name="LaButti K."/>
            <person name="Morin E."/>
            <person name="Salamov A."/>
            <person name="Lipzen A."/>
            <person name="Mereny Z."/>
            <person name="Hegedus B."/>
            <person name="Baldrian P."/>
            <person name="Stursova M."/>
            <person name="Weitz H."/>
            <person name="Taylor A."/>
            <person name="Grigoriev I.V."/>
            <person name="Nagy L.G."/>
            <person name="Martin F."/>
            <person name="Kauserud H."/>
        </authorList>
    </citation>
    <scope>NUCLEOTIDE SEQUENCE</scope>
    <source>
        <strain evidence="9">9284</strain>
    </source>
</reference>
<dbReference type="GO" id="GO:0000981">
    <property type="term" value="F:DNA-binding transcription factor activity, RNA polymerase II-specific"/>
    <property type="evidence" value="ECO:0007669"/>
    <property type="project" value="InterPro"/>
</dbReference>
<evidence type="ECO:0000313" key="9">
    <source>
        <dbReference type="EMBL" id="KAJ7643519.1"/>
    </source>
</evidence>
<dbReference type="PANTHER" id="PTHR40626">
    <property type="entry name" value="MIP31509P"/>
    <property type="match status" value="1"/>
</dbReference>
<dbReference type="PANTHER" id="PTHR40626:SF32">
    <property type="entry name" value="ZINC FINGER PROTEIN RST2"/>
    <property type="match status" value="1"/>
</dbReference>
<keyword evidence="2" id="KW-0479">Metal-binding</keyword>
<name>A0AAD7FWL3_9AGAR</name>
<organism evidence="9 10">
    <name type="scientific">Roridomyces roridus</name>
    <dbReference type="NCBI Taxonomy" id="1738132"/>
    <lineage>
        <taxon>Eukaryota</taxon>
        <taxon>Fungi</taxon>
        <taxon>Dikarya</taxon>
        <taxon>Basidiomycota</taxon>
        <taxon>Agaricomycotina</taxon>
        <taxon>Agaricomycetes</taxon>
        <taxon>Agaricomycetidae</taxon>
        <taxon>Agaricales</taxon>
        <taxon>Marasmiineae</taxon>
        <taxon>Mycenaceae</taxon>
        <taxon>Roridomyces</taxon>
    </lineage>
</organism>
<dbReference type="SUPFAM" id="SSF57667">
    <property type="entry name" value="beta-beta-alpha zinc fingers"/>
    <property type="match status" value="1"/>
</dbReference>
<dbReference type="Gene3D" id="3.30.160.60">
    <property type="entry name" value="Classic Zinc Finger"/>
    <property type="match status" value="2"/>
</dbReference>
<dbReference type="Proteomes" id="UP001221142">
    <property type="component" value="Unassembled WGS sequence"/>
</dbReference>
<dbReference type="InterPro" id="IPR036236">
    <property type="entry name" value="Znf_C2H2_sf"/>
</dbReference>
<feature type="non-terminal residue" evidence="9">
    <location>
        <position position="1"/>
    </location>
</feature>
<evidence type="ECO:0000256" key="2">
    <source>
        <dbReference type="ARBA" id="ARBA00022723"/>
    </source>
</evidence>
<evidence type="ECO:0000256" key="1">
    <source>
        <dbReference type="ARBA" id="ARBA00004123"/>
    </source>
</evidence>
<protein>
    <recommendedName>
        <fullName evidence="8">C2H2-type domain-containing protein</fullName>
    </recommendedName>
</protein>
<accession>A0AAD7FWL3</accession>
<dbReference type="GO" id="GO:0005634">
    <property type="term" value="C:nucleus"/>
    <property type="evidence" value="ECO:0007669"/>
    <property type="project" value="UniProtKB-SubCell"/>
</dbReference>
<dbReference type="Pfam" id="PF00096">
    <property type="entry name" value="zf-C2H2"/>
    <property type="match status" value="1"/>
</dbReference>
<dbReference type="PROSITE" id="PS50157">
    <property type="entry name" value="ZINC_FINGER_C2H2_2"/>
    <property type="match status" value="1"/>
</dbReference>
<evidence type="ECO:0000256" key="6">
    <source>
        <dbReference type="ARBA" id="ARBA00023242"/>
    </source>
</evidence>
<evidence type="ECO:0000256" key="5">
    <source>
        <dbReference type="ARBA" id="ARBA00022833"/>
    </source>
</evidence>
<gene>
    <name evidence="9" type="ORF">FB45DRAFT_735420</name>
</gene>
<sequence length="175" mass="19734">LIVYHLTEALVCPPKQLNSQISRVRNTQSYQGKRASSTSKTFQCRGYGDCSMVFQRDSHLARHILSHTGEKPFECHCSQRFARLDNLRQHAQIVHSDQPNANARMMSKFGKLMGGVGSDLDAMFTDSIDVSAKKSRRVWCWTEALTTVKIFARGSKSVFSFKSPIHSLNLNSIQP</sequence>
<keyword evidence="4 7" id="KW-0863">Zinc-finger</keyword>
<dbReference type="GO" id="GO:0000978">
    <property type="term" value="F:RNA polymerase II cis-regulatory region sequence-specific DNA binding"/>
    <property type="evidence" value="ECO:0007669"/>
    <property type="project" value="InterPro"/>
</dbReference>
<dbReference type="AlphaFoldDB" id="A0AAD7FWL3"/>
<evidence type="ECO:0000256" key="7">
    <source>
        <dbReference type="PROSITE-ProRule" id="PRU00042"/>
    </source>
</evidence>
<evidence type="ECO:0000256" key="4">
    <source>
        <dbReference type="ARBA" id="ARBA00022771"/>
    </source>
</evidence>